<accession>A0A2D3W9Z0</accession>
<dbReference type="EMBL" id="DLUG01000249">
    <property type="protein sequence ID" value="DAB35537.1"/>
    <property type="molecule type" value="Genomic_DNA"/>
</dbReference>
<comment type="caution">
    <text evidence="1">The sequence shown here is derived from an EMBL/GenBank/DDBJ whole genome shotgun (WGS) entry which is preliminary data.</text>
</comment>
<dbReference type="Proteomes" id="UP000231638">
    <property type="component" value="Unassembled WGS sequence"/>
</dbReference>
<dbReference type="Gene3D" id="3.90.1690.10">
    <property type="entry name" value="phage-related protein like domain"/>
    <property type="match status" value="1"/>
</dbReference>
<name>A0A2D3W9Z0_9BACT</name>
<dbReference type="InterPro" id="IPR053738">
    <property type="entry name" value="Lambda_capsid_assembly"/>
</dbReference>
<organism evidence="1 2">
    <name type="scientific">Sulfurospirillum cavolei</name>
    <dbReference type="NCBI Taxonomy" id="366522"/>
    <lineage>
        <taxon>Bacteria</taxon>
        <taxon>Pseudomonadati</taxon>
        <taxon>Campylobacterota</taxon>
        <taxon>Epsilonproteobacteria</taxon>
        <taxon>Campylobacterales</taxon>
        <taxon>Sulfurospirillaceae</taxon>
        <taxon>Sulfurospirillum</taxon>
    </lineage>
</organism>
<sequence length="307" mass="33085">MIPQFVYSPEYTAIAIAYRNTKLIADLVLPRVPVSKKEFKYIEYPLADSFTVPDTLFPKKGTPNIVDFGGSDVTSMTIDYGLDDPISNDDIANAPEGSNLEGKGVEYVTDLVALAREVRAAALLFNANSYASSKTLALTGTDRFDDYENSDPLAVLVEALDTPLMRPNTMTIGRKAFSKLAMHPKVVKAANGNAGDSGIATKLRIAEILELDNIFVGEGWLNTAKKGQTAVMQRVWGNDISLTYLNSLADTQRGVTFGFTAQYGTKQAGANPVALGINGSMLVRSAESVKELIVAKDVGFLLTDVIS</sequence>
<reference evidence="1 2" key="1">
    <citation type="journal article" date="2017" name="Front. Microbiol.">
        <title>Comparative Genomic Analysis of the Class Epsilonproteobacteria and Proposed Reclassification to Epsilonbacteraeota (phyl. nov.).</title>
        <authorList>
            <person name="Waite D.W."/>
            <person name="Vanwonterghem I."/>
            <person name="Rinke C."/>
            <person name="Parks D.H."/>
            <person name="Zhang Y."/>
            <person name="Takai K."/>
            <person name="Sievert S.M."/>
            <person name="Simon J."/>
            <person name="Campbell B.J."/>
            <person name="Hanson T.E."/>
            <person name="Woyke T."/>
            <person name="Klotz M.G."/>
            <person name="Hugenholtz P."/>
        </authorList>
    </citation>
    <scope>NUCLEOTIDE SEQUENCE [LARGE SCALE GENOMIC DNA]</scope>
    <source>
        <strain evidence="1">UBA11420</strain>
    </source>
</reference>
<evidence type="ECO:0000313" key="1">
    <source>
        <dbReference type="EMBL" id="DAB35537.1"/>
    </source>
</evidence>
<protein>
    <submittedName>
        <fullName evidence="1">Phage capsid protein</fullName>
    </submittedName>
</protein>
<gene>
    <name evidence="1" type="ORF">CFH80_09625</name>
</gene>
<proteinExistence type="predicted"/>
<dbReference type="AlphaFoldDB" id="A0A2D3W9Z0"/>
<evidence type="ECO:0000313" key="2">
    <source>
        <dbReference type="Proteomes" id="UP000231638"/>
    </source>
</evidence>